<dbReference type="Pfam" id="PF08659">
    <property type="entry name" value="KR"/>
    <property type="match status" value="1"/>
</dbReference>
<dbReference type="CDD" id="cd08953">
    <property type="entry name" value="KR_2_SDR_x"/>
    <property type="match status" value="1"/>
</dbReference>
<dbReference type="PANTHER" id="PTHR43074">
    <property type="entry name" value="OMEGA-3 POLYUNSATURATED FATTY ACID SYNTHASE PFAB-RELATED"/>
    <property type="match status" value="1"/>
</dbReference>
<dbReference type="InterPro" id="IPR009081">
    <property type="entry name" value="PP-bd_ACP"/>
</dbReference>
<dbReference type="AlphaFoldDB" id="A0A099L0Q2"/>
<evidence type="ECO:0000313" key="3">
    <source>
        <dbReference type="EMBL" id="KGJ96020.1"/>
    </source>
</evidence>
<dbReference type="SMART" id="SM00822">
    <property type="entry name" value="PKS_KR"/>
    <property type="match status" value="1"/>
</dbReference>
<dbReference type="Gene3D" id="1.10.1200.10">
    <property type="entry name" value="ACP-like"/>
    <property type="match status" value="2"/>
</dbReference>
<dbReference type="InterPro" id="IPR057326">
    <property type="entry name" value="KR_dom"/>
</dbReference>
<feature type="domain" description="Carrier" evidence="2">
    <location>
        <begin position="148"/>
        <end position="228"/>
    </location>
</feature>
<dbReference type="InterPro" id="IPR036291">
    <property type="entry name" value="NAD(P)-bd_dom_sf"/>
</dbReference>
<evidence type="ECO:0000313" key="4">
    <source>
        <dbReference type="Proteomes" id="UP000029868"/>
    </source>
</evidence>
<dbReference type="PATRIC" id="fig|28229.3.peg.1372"/>
<dbReference type="SUPFAM" id="SSF51735">
    <property type="entry name" value="NAD(P)-binding Rossmann-fold domains"/>
    <property type="match status" value="1"/>
</dbReference>
<protein>
    <submittedName>
        <fullName evidence="3">Polyketide-type polyunsaturated fatty acid synthase PfaA</fullName>
    </submittedName>
</protein>
<dbReference type="InterPro" id="IPR049551">
    <property type="entry name" value="PKS_DH_C"/>
</dbReference>
<accession>A0A099L0Q2</accession>
<name>A0A099L0Q2_COLPS</name>
<dbReference type="InterPro" id="IPR013968">
    <property type="entry name" value="PKS_KR"/>
</dbReference>
<dbReference type="InterPro" id="IPR036736">
    <property type="entry name" value="ACP-like_sf"/>
</dbReference>
<comment type="caution">
    <text evidence="3">The sequence shown here is derived from an EMBL/GenBank/DDBJ whole genome shotgun (WGS) entry which is preliminary data.</text>
</comment>
<dbReference type="InterPro" id="IPR042104">
    <property type="entry name" value="PKS_dehydratase_sf"/>
</dbReference>
<evidence type="ECO:0000259" key="2">
    <source>
        <dbReference type="PROSITE" id="PS50075"/>
    </source>
</evidence>
<gene>
    <name evidence="3" type="ORF">GAB14E_1771</name>
</gene>
<dbReference type="OrthoDB" id="9778690at2"/>
<sequence>ELNPEDLAELRTLGEIVNYMQSKVSAAPVAVVENGPANESAPGNAAGPAIDLAHIQSVMMTVVAEKTGYPTEMLELEMDMEADLGIDSIKRVEILGAVQETIPDLPELNPEDLAELRTLGEIVSYMQSKVAPANTVTETTATESVATIDLDYIQSVMMTVVAEKTGYPTEMLELAMDMEADLGIDSIKRVEILGAVQETIPDLPELNPEDLAELRTLGEIVSYMQSKVSPTEPTDPKGPGTKVGLPVAEKASEVSASFQGAPSATVELTALSSINKIVQDVTGNGGANALVVDDGTGAAVALSAKLIKQGWQVTALKPNWVVSSSKKAFTKAVNVIEIGTSEKTLDEAQIKDIIDNSEQLDAVIYLQSKQTVDAIEYPEAAKQGLMLAFVLAKLSKVKAATKARASFVVVTRQGGALGFADDKVKADKKSDLVQAGLAGLVKTINHEWNSSQAKGNDSVFCRIVDLSAKLAADKAATIINDELLDIDTATIEVAHDTDNLSNNLGSRLTLTGAATDSYALATSSSSDKAIDSNSVFLVSGGAKGVTAHCVIEIAKQYQSKFILLGRSSFEDNEPSWAQGITEEVALKKAAMQALIAAGDKPTPVKVTHFVRPVLANREIAQTLNAIKAAGGQAHYVAADVTNSASVTEAVAPLVAKLGTVTGIIHGAGVLADKFIEQKTLEEFNAVYSTKIDGLLSLLAATEEKNIKHLVLFSSAAGFYGNPGQSDYSIANDILNKTAYRFKALNPSAQVLSFNWGPWDGGMVTPELKRMFNDRGVYIIPLDAGAKLLVSELAADNNRCAQILVGNDLSKDASVKKPQVSRLTTSVSKTLLATNNAFLADHTIGDDQVLPTVCAIAWMSEAATAAYTGFHYQGLDNYKLFKGIIFDGNEASDYQIDMNAEVFDDGTRLVVETKISSTNADGKLIFHYGAQLTLVNKLKASTEINLVVPELDEKSGECAAALYTNGTLFHGPSLHGISEILECNEQGLLLSCQVPTVASAKQGDFTVPALGNIRGNIIGKNQSNIFANDIAYQAMLVWVKKQLGLGSLPSSTQSWTVYREVAVGERFYLQLNVVKSSGKGKQRGSLVADIQMIDENMQLLSEIKSAKVTASANLNDLFLPKVLPKVTSEKGNDEASV</sequence>
<organism evidence="3 4">
    <name type="scientific">Colwellia psychrerythraea</name>
    <name type="common">Vibrio psychroerythus</name>
    <dbReference type="NCBI Taxonomy" id="28229"/>
    <lineage>
        <taxon>Bacteria</taxon>
        <taxon>Pseudomonadati</taxon>
        <taxon>Pseudomonadota</taxon>
        <taxon>Gammaproteobacteria</taxon>
        <taxon>Alteromonadales</taxon>
        <taxon>Colwelliaceae</taxon>
        <taxon>Colwellia</taxon>
    </lineage>
</organism>
<dbReference type="NCBIfam" id="TIGR02813">
    <property type="entry name" value="omega_3_PfaA"/>
    <property type="match status" value="1"/>
</dbReference>
<evidence type="ECO:0000256" key="1">
    <source>
        <dbReference type="ARBA" id="ARBA00006484"/>
    </source>
</evidence>
<dbReference type="Pfam" id="PF00550">
    <property type="entry name" value="PP-binding"/>
    <property type="match status" value="2"/>
</dbReference>
<dbReference type="Gene3D" id="3.10.129.110">
    <property type="entry name" value="Polyketide synthase dehydratase"/>
    <property type="match status" value="1"/>
</dbReference>
<dbReference type="PANTHER" id="PTHR43074:SF1">
    <property type="entry name" value="BETA-KETOACYL SYNTHASE FAMILY PROTEIN-RELATED"/>
    <property type="match status" value="1"/>
</dbReference>
<reference evidence="3 4" key="1">
    <citation type="submission" date="2014-08" db="EMBL/GenBank/DDBJ databases">
        <title>Genomic and Phenotypic Diversity of Colwellia psychrerythraea strains from Disparate Marine Basins.</title>
        <authorList>
            <person name="Techtmann S.M."/>
            <person name="Stelling S.C."/>
            <person name="Utturkar S.M."/>
            <person name="Alshibli N."/>
            <person name="Harris A."/>
            <person name="Brown S.D."/>
            <person name="Hazen T.C."/>
        </authorList>
    </citation>
    <scope>NUCLEOTIDE SEQUENCE [LARGE SCALE GENOMIC DNA]</scope>
    <source>
        <strain evidence="3 4">GAB14E</strain>
    </source>
</reference>
<dbReference type="InterPro" id="IPR004432">
    <property type="entry name" value="Omega_3_polyunsat_FA_synth"/>
</dbReference>
<dbReference type="RefSeq" id="WP_033081475.1">
    <property type="nucleotide sequence ID" value="NZ_JQEC01000013.1"/>
</dbReference>
<feature type="domain" description="Carrier" evidence="2">
    <location>
        <begin position="50"/>
        <end position="130"/>
    </location>
</feature>
<dbReference type="Proteomes" id="UP000029868">
    <property type="component" value="Unassembled WGS sequence"/>
</dbReference>
<dbReference type="Gene3D" id="3.40.50.720">
    <property type="entry name" value="NAD(P)-binding Rossmann-like Domain"/>
    <property type="match status" value="1"/>
</dbReference>
<comment type="similarity">
    <text evidence="1">Belongs to the short-chain dehydrogenases/reductases (SDR) family.</text>
</comment>
<dbReference type="PROSITE" id="PS50075">
    <property type="entry name" value="CARRIER"/>
    <property type="match status" value="2"/>
</dbReference>
<dbReference type="SUPFAM" id="SSF47336">
    <property type="entry name" value="ACP-like"/>
    <property type="match status" value="2"/>
</dbReference>
<dbReference type="EMBL" id="JQEC01000013">
    <property type="protein sequence ID" value="KGJ96020.1"/>
    <property type="molecule type" value="Genomic_DNA"/>
</dbReference>
<feature type="non-terminal residue" evidence="3">
    <location>
        <position position="1"/>
    </location>
</feature>
<dbReference type="Pfam" id="PF14765">
    <property type="entry name" value="PS-DH"/>
    <property type="match status" value="1"/>
</dbReference>
<dbReference type="InterPro" id="IPR052568">
    <property type="entry name" value="PKS-FAS_Synthase"/>
</dbReference>
<proteinExistence type="inferred from homology"/>